<dbReference type="InterPro" id="IPR009003">
    <property type="entry name" value="Peptidase_S1_PA"/>
</dbReference>
<dbReference type="InterPro" id="IPR050966">
    <property type="entry name" value="Glutamyl_endopeptidase"/>
</dbReference>
<feature type="signal peptide" evidence="2">
    <location>
        <begin position="1"/>
        <end position="32"/>
    </location>
</feature>
<evidence type="ECO:0000313" key="3">
    <source>
        <dbReference type="EMBL" id="TLS40672.1"/>
    </source>
</evidence>
<keyword evidence="4" id="KW-1185">Reference proteome</keyword>
<dbReference type="InterPro" id="IPR043504">
    <property type="entry name" value="Peptidase_S1_PA_chymotrypsin"/>
</dbReference>
<dbReference type="Gene3D" id="2.40.10.10">
    <property type="entry name" value="Trypsin-like serine proteases"/>
    <property type="match status" value="2"/>
</dbReference>
<gene>
    <name evidence="3" type="ORF">FE633_40335</name>
</gene>
<keyword evidence="1 2" id="KW-0732">Signal</keyword>
<sequence>MQHPTRPPGIRRYASLAAVALLATGCVSSATAHSSRTHAEPLGVTTTAAANAADARIGVLISDGAHFCTASVVHSEGRDLIATAAHCLGGGGQIVFVPGYRDGKAPYGAWAVTRTYVGDGWKGSQDEDSDVAFAVVADRNGKGVEDVVGANRLVTGRATGAAVVTVTGYPSSRETPVSCRNKPVAHSRTQQRIACPDFTSGTSGSPWVNRDGEVVGVLGGYEQGGATADISYSVVFGNEAAALYREAASMGK</sequence>
<name>A0A5R9FA83_9ACTN</name>
<proteinExistence type="predicted"/>
<organism evidence="3 4">
    <name type="scientific">Streptomyces montanus</name>
    <dbReference type="NCBI Taxonomy" id="2580423"/>
    <lineage>
        <taxon>Bacteria</taxon>
        <taxon>Bacillati</taxon>
        <taxon>Actinomycetota</taxon>
        <taxon>Actinomycetes</taxon>
        <taxon>Kitasatosporales</taxon>
        <taxon>Streptomycetaceae</taxon>
        <taxon>Streptomyces</taxon>
    </lineage>
</organism>
<protein>
    <submittedName>
        <fullName evidence="3">Trypsin-like peptidase domain-containing protein</fullName>
    </submittedName>
</protein>
<reference evidence="3 4" key="1">
    <citation type="submission" date="2019-05" db="EMBL/GenBank/DDBJ databases">
        <title>Streptomyces sp. NEAU-C151, a novel actinomycete isolated from soil.</title>
        <authorList>
            <person name="Han L."/>
            <person name="Jiang H."/>
        </authorList>
    </citation>
    <scope>NUCLEOTIDE SEQUENCE [LARGE SCALE GENOMIC DNA]</scope>
    <source>
        <strain evidence="3 4">NEAU-C151</strain>
    </source>
</reference>
<accession>A0A5R9FA83</accession>
<evidence type="ECO:0000256" key="2">
    <source>
        <dbReference type="SAM" id="SignalP"/>
    </source>
</evidence>
<evidence type="ECO:0000256" key="1">
    <source>
        <dbReference type="ARBA" id="ARBA00022729"/>
    </source>
</evidence>
<dbReference type="PANTHER" id="PTHR15462">
    <property type="entry name" value="SERINE PROTEASE"/>
    <property type="match status" value="1"/>
</dbReference>
<evidence type="ECO:0000313" key="4">
    <source>
        <dbReference type="Proteomes" id="UP000305906"/>
    </source>
</evidence>
<feature type="chain" id="PRO_5024430468" evidence="2">
    <location>
        <begin position="33"/>
        <end position="252"/>
    </location>
</feature>
<comment type="caution">
    <text evidence="3">The sequence shown here is derived from an EMBL/GenBank/DDBJ whole genome shotgun (WGS) entry which is preliminary data.</text>
</comment>
<dbReference type="AlphaFoldDB" id="A0A5R9FA83"/>
<dbReference type="Proteomes" id="UP000305906">
    <property type="component" value="Unassembled WGS sequence"/>
</dbReference>
<dbReference type="PROSITE" id="PS51257">
    <property type="entry name" value="PROKAR_LIPOPROTEIN"/>
    <property type="match status" value="1"/>
</dbReference>
<dbReference type="SUPFAM" id="SSF50494">
    <property type="entry name" value="Trypsin-like serine proteases"/>
    <property type="match status" value="1"/>
</dbReference>
<dbReference type="RefSeq" id="WP_138050142.1">
    <property type="nucleotide sequence ID" value="NZ_VBZC01000072.1"/>
</dbReference>
<dbReference type="EMBL" id="VBZC01000072">
    <property type="protein sequence ID" value="TLS40672.1"/>
    <property type="molecule type" value="Genomic_DNA"/>
</dbReference>
<dbReference type="Pfam" id="PF13365">
    <property type="entry name" value="Trypsin_2"/>
    <property type="match status" value="1"/>
</dbReference>